<evidence type="ECO:0000256" key="2">
    <source>
        <dbReference type="ARBA" id="ARBA00022448"/>
    </source>
</evidence>
<dbReference type="InterPro" id="IPR017871">
    <property type="entry name" value="ABC_transporter-like_CS"/>
</dbReference>
<dbReference type="SUPFAM" id="SSF52540">
    <property type="entry name" value="P-loop containing nucleoside triphosphate hydrolases"/>
    <property type="match status" value="1"/>
</dbReference>
<dbReference type="EMBL" id="AP019735">
    <property type="protein sequence ID" value="BBL05178.1"/>
    <property type="molecule type" value="Genomic_DNA"/>
</dbReference>
<dbReference type="InterPro" id="IPR003593">
    <property type="entry name" value="AAA+_ATPase"/>
</dbReference>
<keyword evidence="4 6" id="KW-0067">ATP-binding</keyword>
<dbReference type="GO" id="GO:0005524">
    <property type="term" value="F:ATP binding"/>
    <property type="evidence" value="ECO:0007669"/>
    <property type="project" value="UniProtKB-KW"/>
</dbReference>
<sequence length="249" mass="27834">MSNVLISVRDLSVAYEGTTALDEVSLDIFEDDFLGVIGPNGGGKTSLVRAILGNIPYRGTVNYAAELFRGKERLIGYLPQQNVFDRAFPISVTETVLSGLQGHKRFRSRYTAEDRRRALELLERTGIAEVAGRAIGEISGGQMQRALLCRAIISEPRLLILDEPANFVDNQFENELYRILQELNRRMAIVMVSHDVGTISSVVKSIVCVNRHVHRHDSNVIDEEQLRNYGCPIQLISHGDVPHTVLSRH</sequence>
<dbReference type="PROSITE" id="PS50893">
    <property type="entry name" value="ABC_TRANSPORTER_2"/>
    <property type="match status" value="1"/>
</dbReference>
<evidence type="ECO:0000313" key="6">
    <source>
        <dbReference type="EMBL" id="BBL05178.1"/>
    </source>
</evidence>
<keyword evidence="3" id="KW-0547">Nucleotide-binding</keyword>
<dbReference type="InterPro" id="IPR050153">
    <property type="entry name" value="Metal_Ion_Import_ABC"/>
</dbReference>
<dbReference type="PROSITE" id="PS00211">
    <property type="entry name" value="ABC_TRANSPORTER_1"/>
    <property type="match status" value="1"/>
</dbReference>
<evidence type="ECO:0000256" key="1">
    <source>
        <dbReference type="ARBA" id="ARBA00005417"/>
    </source>
</evidence>
<dbReference type="GeneID" id="78343204"/>
<keyword evidence="2" id="KW-0813">Transport</keyword>
<dbReference type="OrthoDB" id="9806726at2"/>
<comment type="similarity">
    <text evidence="1">Belongs to the ABC transporter superfamily.</text>
</comment>
<accession>A0A4Y1WYJ7</accession>
<dbReference type="PANTHER" id="PTHR42734">
    <property type="entry name" value="METAL TRANSPORT SYSTEM ATP-BINDING PROTEIN TM_0124-RELATED"/>
    <property type="match status" value="1"/>
</dbReference>
<evidence type="ECO:0000256" key="3">
    <source>
        <dbReference type="ARBA" id="ARBA00022741"/>
    </source>
</evidence>
<name>A0A4Y1WYJ7_9BACT</name>
<dbReference type="CDD" id="cd03235">
    <property type="entry name" value="ABC_Metallic_Cations"/>
    <property type="match status" value="1"/>
</dbReference>
<reference evidence="7" key="1">
    <citation type="submission" date="2019-06" db="EMBL/GenBank/DDBJ databases">
        <title>Alistipes onderdonkii subsp. vulgaris subsp. nov., Alistipes dispar sp. nov. and Alistipes communis sp. nov., isolated from human faeces, and creation of Alistipes onderdonkii subsp. onderdonkii subsp. nov.</title>
        <authorList>
            <person name="Sakamoto M."/>
            <person name="Ikeyama N."/>
            <person name="Ogata Y."/>
            <person name="Suda W."/>
            <person name="Iino T."/>
            <person name="Hattori M."/>
            <person name="Ohkuma M."/>
        </authorList>
    </citation>
    <scope>NUCLEOTIDE SEQUENCE [LARGE SCALE GENOMIC DNA]</scope>
    <source>
        <strain evidence="7">5CBH24</strain>
    </source>
</reference>
<dbReference type="PANTHER" id="PTHR42734:SF17">
    <property type="entry name" value="METAL TRANSPORT SYSTEM ATP-BINDING PROTEIN TM_0124-RELATED"/>
    <property type="match status" value="1"/>
</dbReference>
<evidence type="ECO:0000256" key="4">
    <source>
        <dbReference type="ARBA" id="ARBA00022840"/>
    </source>
</evidence>
<feature type="domain" description="ABC transporter" evidence="5">
    <location>
        <begin position="6"/>
        <end position="236"/>
    </location>
</feature>
<dbReference type="SMART" id="SM00382">
    <property type="entry name" value="AAA"/>
    <property type="match status" value="1"/>
</dbReference>
<proteinExistence type="inferred from homology"/>
<dbReference type="GO" id="GO:0016887">
    <property type="term" value="F:ATP hydrolysis activity"/>
    <property type="evidence" value="ECO:0007669"/>
    <property type="project" value="InterPro"/>
</dbReference>
<dbReference type="InterPro" id="IPR003439">
    <property type="entry name" value="ABC_transporter-like_ATP-bd"/>
</dbReference>
<keyword evidence="7" id="KW-1185">Reference proteome</keyword>
<evidence type="ECO:0000259" key="5">
    <source>
        <dbReference type="PROSITE" id="PS50893"/>
    </source>
</evidence>
<gene>
    <name evidence="6" type="ORF">A5CBH24_24910</name>
</gene>
<dbReference type="RefSeq" id="WP_141413395.1">
    <property type="nucleotide sequence ID" value="NZ_AP019735.1"/>
</dbReference>
<dbReference type="AlphaFoldDB" id="A0A4Y1WYJ7"/>
<dbReference type="Pfam" id="PF00005">
    <property type="entry name" value="ABC_tran"/>
    <property type="match status" value="1"/>
</dbReference>
<dbReference type="KEGG" id="acou:A5CBH24_24910"/>
<evidence type="ECO:0000313" key="7">
    <source>
        <dbReference type="Proteomes" id="UP000318946"/>
    </source>
</evidence>
<dbReference type="Proteomes" id="UP000318946">
    <property type="component" value="Chromosome"/>
</dbReference>
<protein>
    <submittedName>
        <fullName evidence="6">Zinc ABC transporter ATP-binding protein</fullName>
    </submittedName>
</protein>
<organism evidence="6 7">
    <name type="scientific">Alistipes communis</name>
    <dbReference type="NCBI Taxonomy" id="2585118"/>
    <lineage>
        <taxon>Bacteria</taxon>
        <taxon>Pseudomonadati</taxon>
        <taxon>Bacteroidota</taxon>
        <taxon>Bacteroidia</taxon>
        <taxon>Bacteroidales</taxon>
        <taxon>Rikenellaceae</taxon>
        <taxon>Alistipes</taxon>
    </lineage>
</organism>
<dbReference type="Gene3D" id="3.40.50.300">
    <property type="entry name" value="P-loop containing nucleotide triphosphate hydrolases"/>
    <property type="match status" value="1"/>
</dbReference>
<dbReference type="InterPro" id="IPR027417">
    <property type="entry name" value="P-loop_NTPase"/>
</dbReference>